<dbReference type="PANTHER" id="PTHR47199:SF2">
    <property type="entry name" value="PHOTOSYSTEM II STABILITY_ASSEMBLY FACTOR HCF136, CHLOROPLASTIC"/>
    <property type="match status" value="1"/>
</dbReference>
<keyword evidence="5" id="KW-0378">Hydrolase</keyword>
<sequence length="316" mass="33655">MLLRHLPALAGLCLLATHVQAEPPALDYPIRPQQVLLLNVTAPGDSLVAVGERGVVLRADKQGDQWQSIRTPSTRTLTGVAFVDANQGVAVGHGGTLLRTTDGGRHWQAVEADTNDDALLGVAALTDGRMAAWGAFGLYLLSTDNGVTWQRHSVLDEDFDRHIAQIIVLADGRWLMVGESGTLASSADRGETWQALESPYAGSLFGALQLQDGGLLIYGMRGNLWYSADGGQTWEQRDTHTTFAFNGAIQLRSGRVLLLGNSGVMLASDDQGRHFSALPSTHASLARAIERGDSQLLAVGDHGVMSLPSLATTGQD</sequence>
<dbReference type="GO" id="GO:0015979">
    <property type="term" value="P:photosynthesis"/>
    <property type="evidence" value="ECO:0007669"/>
    <property type="project" value="UniProtKB-KW"/>
</dbReference>
<evidence type="ECO:0000313" key="6">
    <source>
        <dbReference type="Proteomes" id="UP000288983"/>
    </source>
</evidence>
<keyword evidence="1" id="KW-0602">Photosynthesis</keyword>
<gene>
    <name evidence="5" type="ORF">DM813_21875</name>
</gene>
<dbReference type="Gene3D" id="2.130.10.10">
    <property type="entry name" value="YVTN repeat-like/Quinoprotein amine dehydrogenase"/>
    <property type="match status" value="2"/>
</dbReference>
<dbReference type="InterPro" id="IPR028203">
    <property type="entry name" value="PSII_CF48-like_dom"/>
</dbReference>
<dbReference type="OrthoDB" id="9813892at2"/>
<dbReference type="CDD" id="cd15482">
    <property type="entry name" value="Sialidase_non-viral"/>
    <property type="match status" value="1"/>
</dbReference>
<dbReference type="GO" id="GO:0009523">
    <property type="term" value="C:photosystem II"/>
    <property type="evidence" value="ECO:0007669"/>
    <property type="project" value="UniProtKB-KW"/>
</dbReference>
<dbReference type="GO" id="GO:0016787">
    <property type="term" value="F:hydrolase activity"/>
    <property type="evidence" value="ECO:0007669"/>
    <property type="project" value="UniProtKB-KW"/>
</dbReference>
<name>A0A443ZJA4_9PSED</name>
<keyword evidence="3" id="KW-0732">Signal</keyword>
<reference evidence="5 6" key="1">
    <citation type="submission" date="2018-06" db="EMBL/GenBank/DDBJ databases">
        <title>Bacteria isolated from soil of Wuhan.</title>
        <authorList>
            <person name="Wei X."/>
            <person name="Chunhua H."/>
        </authorList>
    </citation>
    <scope>NUCLEOTIDE SEQUENCE [LARGE SCALE GENOMIC DNA]</scope>
    <source>
        <strain evidence="6">xwS2</strain>
    </source>
</reference>
<feature type="signal peptide" evidence="3">
    <location>
        <begin position="1"/>
        <end position="21"/>
    </location>
</feature>
<dbReference type="PANTHER" id="PTHR47199">
    <property type="entry name" value="PHOTOSYSTEM II STABILITY/ASSEMBLY FACTOR HCF136, CHLOROPLASTIC"/>
    <property type="match status" value="1"/>
</dbReference>
<dbReference type="InterPro" id="IPR015943">
    <property type="entry name" value="WD40/YVTN_repeat-like_dom_sf"/>
</dbReference>
<evidence type="ECO:0000256" key="1">
    <source>
        <dbReference type="ARBA" id="ARBA00022531"/>
    </source>
</evidence>
<dbReference type="SUPFAM" id="SSF110296">
    <property type="entry name" value="Oligoxyloglucan reducing end-specific cellobiohydrolase"/>
    <property type="match status" value="1"/>
</dbReference>
<dbReference type="EMBL" id="QJRG01000048">
    <property type="protein sequence ID" value="RWU18971.1"/>
    <property type="molecule type" value="Genomic_DNA"/>
</dbReference>
<protein>
    <submittedName>
        <fullName evidence="5">Glycosyl hydrolase</fullName>
    </submittedName>
</protein>
<comment type="caution">
    <text evidence="5">The sequence shown here is derived from an EMBL/GenBank/DDBJ whole genome shotgun (WGS) entry which is preliminary data.</text>
</comment>
<dbReference type="RefSeq" id="WP_128325457.1">
    <property type="nucleotide sequence ID" value="NZ_QJRG01000048.1"/>
</dbReference>
<accession>A0A443ZJA4</accession>
<feature type="chain" id="PRO_5019094084" evidence="3">
    <location>
        <begin position="22"/>
        <end position="316"/>
    </location>
</feature>
<evidence type="ECO:0000313" key="5">
    <source>
        <dbReference type="EMBL" id="RWU18971.1"/>
    </source>
</evidence>
<feature type="domain" description="Photosynthesis system II assembly factor Ycf48/Hcf136-like" evidence="4">
    <location>
        <begin position="63"/>
        <end position="225"/>
    </location>
</feature>
<dbReference type="AlphaFoldDB" id="A0A443ZJA4"/>
<organism evidence="5 6">
    <name type="scientific">Pseudomonas alkylphenolica</name>
    <dbReference type="NCBI Taxonomy" id="237609"/>
    <lineage>
        <taxon>Bacteria</taxon>
        <taxon>Pseudomonadati</taxon>
        <taxon>Pseudomonadota</taxon>
        <taxon>Gammaproteobacteria</taxon>
        <taxon>Pseudomonadales</taxon>
        <taxon>Pseudomonadaceae</taxon>
        <taxon>Pseudomonas</taxon>
    </lineage>
</organism>
<evidence type="ECO:0000259" key="4">
    <source>
        <dbReference type="Pfam" id="PF14870"/>
    </source>
</evidence>
<dbReference type="Pfam" id="PF14870">
    <property type="entry name" value="PSII_BNR"/>
    <property type="match status" value="1"/>
</dbReference>
<proteinExistence type="predicted"/>
<keyword evidence="2" id="KW-0604">Photosystem II</keyword>
<evidence type="ECO:0000256" key="2">
    <source>
        <dbReference type="ARBA" id="ARBA00023276"/>
    </source>
</evidence>
<evidence type="ECO:0000256" key="3">
    <source>
        <dbReference type="SAM" id="SignalP"/>
    </source>
</evidence>
<dbReference type="Proteomes" id="UP000288983">
    <property type="component" value="Unassembled WGS sequence"/>
</dbReference>